<gene>
    <name evidence="2" type="ORF">GMARGA_LOCUS19405</name>
</gene>
<proteinExistence type="predicted"/>
<reference evidence="2 3" key="1">
    <citation type="submission" date="2021-06" db="EMBL/GenBank/DDBJ databases">
        <authorList>
            <person name="Kallberg Y."/>
            <person name="Tangrot J."/>
            <person name="Rosling A."/>
        </authorList>
    </citation>
    <scope>NUCLEOTIDE SEQUENCE [LARGE SCALE GENOMIC DNA]</scope>
    <source>
        <strain evidence="2 3">120-4 pot B 10/14</strain>
    </source>
</reference>
<feature type="compositionally biased region" description="Basic and acidic residues" evidence="1">
    <location>
        <begin position="121"/>
        <end position="136"/>
    </location>
</feature>
<keyword evidence="3" id="KW-1185">Reference proteome</keyword>
<feature type="region of interest" description="Disordered" evidence="1">
    <location>
        <begin position="111"/>
        <end position="136"/>
    </location>
</feature>
<comment type="caution">
    <text evidence="2">The sequence shown here is derived from an EMBL/GenBank/DDBJ whole genome shotgun (WGS) entry which is preliminary data.</text>
</comment>
<dbReference type="EMBL" id="CAJVQB010016166">
    <property type="protein sequence ID" value="CAG8778668.1"/>
    <property type="molecule type" value="Genomic_DNA"/>
</dbReference>
<evidence type="ECO:0000256" key="1">
    <source>
        <dbReference type="SAM" id="MobiDB-lite"/>
    </source>
</evidence>
<accession>A0ABN7VJN1</accession>
<organism evidence="2 3">
    <name type="scientific">Gigaspora margarita</name>
    <dbReference type="NCBI Taxonomy" id="4874"/>
    <lineage>
        <taxon>Eukaryota</taxon>
        <taxon>Fungi</taxon>
        <taxon>Fungi incertae sedis</taxon>
        <taxon>Mucoromycota</taxon>
        <taxon>Glomeromycotina</taxon>
        <taxon>Glomeromycetes</taxon>
        <taxon>Diversisporales</taxon>
        <taxon>Gigasporaceae</taxon>
        <taxon>Gigaspora</taxon>
    </lineage>
</organism>
<protein>
    <submittedName>
        <fullName evidence="2">33224_t:CDS:1</fullName>
    </submittedName>
</protein>
<sequence>MVEVVEVKVDHIKYSNKEYTSFLTKVVKEINIDYNEYINETEDANLLISFYKTATLSMFVEFNQYQHNILFAQALLLDESTESYTWMFEEILKATKKTTIKYAEKGNESFENSSEVSSENSSKESSKDEVNSDKENQELILLNPKKRYEKGQPQGTKHLKLAYEQKSTERKQTSHCKNVVILVITKKAKSHNLRVIVLYMLYVQ</sequence>
<evidence type="ECO:0000313" key="3">
    <source>
        <dbReference type="Proteomes" id="UP000789901"/>
    </source>
</evidence>
<feature type="compositionally biased region" description="Low complexity" evidence="1">
    <location>
        <begin position="111"/>
        <end position="120"/>
    </location>
</feature>
<dbReference type="Proteomes" id="UP000789901">
    <property type="component" value="Unassembled WGS sequence"/>
</dbReference>
<name>A0ABN7VJN1_GIGMA</name>
<evidence type="ECO:0000313" key="2">
    <source>
        <dbReference type="EMBL" id="CAG8778668.1"/>
    </source>
</evidence>